<keyword evidence="1" id="KW-0812">Transmembrane</keyword>
<protein>
    <submittedName>
        <fullName evidence="2">TIGR02281 family clan AA aspartic protease</fullName>
        <ecNumber evidence="2">3.4.23.-</ecNumber>
    </submittedName>
</protein>
<dbReference type="Gene3D" id="2.40.70.10">
    <property type="entry name" value="Acid Proteases"/>
    <property type="match status" value="1"/>
</dbReference>
<dbReference type="InterPro" id="IPR034122">
    <property type="entry name" value="Retropepsin-like_bacterial"/>
</dbReference>
<dbReference type="Proteomes" id="UP001623232">
    <property type="component" value="Chromosome"/>
</dbReference>
<dbReference type="RefSeq" id="WP_406644348.1">
    <property type="nucleotide sequence ID" value="NZ_CP123584.1"/>
</dbReference>
<feature type="transmembrane region" description="Helical" evidence="1">
    <location>
        <begin position="37"/>
        <end position="55"/>
    </location>
</feature>
<dbReference type="GO" id="GO:0008233">
    <property type="term" value="F:peptidase activity"/>
    <property type="evidence" value="ECO:0007669"/>
    <property type="project" value="UniProtKB-KW"/>
</dbReference>
<evidence type="ECO:0000313" key="3">
    <source>
        <dbReference type="Proteomes" id="UP001623232"/>
    </source>
</evidence>
<feature type="transmembrane region" description="Helical" evidence="1">
    <location>
        <begin position="6"/>
        <end position="25"/>
    </location>
</feature>
<keyword evidence="2" id="KW-0378">Hydrolase</keyword>
<organism evidence="2 3">
    <name type="scientific">Aliisedimentitalea scapharcae</name>
    <dbReference type="NCBI Taxonomy" id="1524259"/>
    <lineage>
        <taxon>Bacteria</taxon>
        <taxon>Pseudomonadati</taxon>
        <taxon>Pseudomonadota</taxon>
        <taxon>Alphaproteobacteria</taxon>
        <taxon>Rhodobacterales</taxon>
        <taxon>Roseobacteraceae</taxon>
        <taxon>Aliisedimentitalea</taxon>
    </lineage>
</organism>
<dbReference type="NCBIfam" id="TIGR02281">
    <property type="entry name" value="clan_AA_DTGA"/>
    <property type="match status" value="1"/>
</dbReference>
<dbReference type="CDD" id="cd05483">
    <property type="entry name" value="retropepsin_like_bacteria"/>
    <property type="match status" value="1"/>
</dbReference>
<reference evidence="2 3" key="1">
    <citation type="submission" date="2023-04" db="EMBL/GenBank/DDBJ databases">
        <title>Complete genome sequence of Alisedimentitalea scapharcae.</title>
        <authorList>
            <person name="Rong J.-C."/>
            <person name="Yi M.-L."/>
            <person name="Zhao Q."/>
        </authorList>
    </citation>
    <scope>NUCLEOTIDE SEQUENCE [LARGE SCALE GENOMIC DNA]</scope>
    <source>
        <strain evidence="2 3">KCTC 42119</strain>
    </source>
</reference>
<sequence length="193" mass="21138">MNGDQFAEMAYLAILGGAVLIWYITRHRLSLGKVAQQALAWVLIFVAVIAAVGVWDDIRATITPQQSVHTDNNLIIVPRARDGHYYLTLMINNQPVQFLVDTGASQMVLNKADANKVGLNADDMIFSSVAYTANGTVATAPVRLSSVELGPYKDDRVSAWVNGGELDQSLLGMSYLQRWSSIEIRDGSLVLTR</sequence>
<keyword evidence="3" id="KW-1185">Reference proteome</keyword>
<dbReference type="SUPFAM" id="SSF50630">
    <property type="entry name" value="Acid proteases"/>
    <property type="match status" value="1"/>
</dbReference>
<dbReference type="InterPro" id="IPR021109">
    <property type="entry name" value="Peptidase_aspartic_dom_sf"/>
</dbReference>
<gene>
    <name evidence="2" type="ORF">QEZ52_10775</name>
</gene>
<keyword evidence="1" id="KW-1133">Transmembrane helix</keyword>
<dbReference type="GO" id="GO:0006508">
    <property type="term" value="P:proteolysis"/>
    <property type="evidence" value="ECO:0007669"/>
    <property type="project" value="UniProtKB-KW"/>
</dbReference>
<accession>A0ABZ2XQG9</accession>
<dbReference type="EMBL" id="CP123584">
    <property type="protein sequence ID" value="WZK87119.1"/>
    <property type="molecule type" value="Genomic_DNA"/>
</dbReference>
<dbReference type="InterPro" id="IPR011969">
    <property type="entry name" value="Clan_AA_Asp_peptidase_C"/>
</dbReference>
<keyword evidence="1" id="KW-0472">Membrane</keyword>
<dbReference type="Pfam" id="PF13975">
    <property type="entry name" value="gag-asp_proteas"/>
    <property type="match status" value="1"/>
</dbReference>
<proteinExistence type="predicted"/>
<keyword evidence="2" id="KW-0645">Protease</keyword>
<dbReference type="EC" id="3.4.23.-" evidence="2"/>
<name>A0ABZ2XQG9_9RHOB</name>
<evidence type="ECO:0000256" key="1">
    <source>
        <dbReference type="SAM" id="Phobius"/>
    </source>
</evidence>
<evidence type="ECO:0000313" key="2">
    <source>
        <dbReference type="EMBL" id="WZK87119.1"/>
    </source>
</evidence>